<name>A0ABU9AYE9_9BACT</name>
<organism evidence="1 2">
    <name type="scientific">Luteolibacter soli</name>
    <dbReference type="NCBI Taxonomy" id="3135280"/>
    <lineage>
        <taxon>Bacteria</taxon>
        <taxon>Pseudomonadati</taxon>
        <taxon>Verrucomicrobiota</taxon>
        <taxon>Verrucomicrobiia</taxon>
        <taxon>Verrucomicrobiales</taxon>
        <taxon>Verrucomicrobiaceae</taxon>
        <taxon>Luteolibacter</taxon>
    </lineage>
</organism>
<evidence type="ECO:0000313" key="2">
    <source>
        <dbReference type="Proteomes" id="UP001371305"/>
    </source>
</evidence>
<keyword evidence="2" id="KW-1185">Reference proteome</keyword>
<comment type="caution">
    <text evidence="1">The sequence shown here is derived from an EMBL/GenBank/DDBJ whole genome shotgun (WGS) entry which is preliminary data.</text>
</comment>
<protein>
    <submittedName>
        <fullName evidence="1">Uncharacterized protein</fullName>
    </submittedName>
</protein>
<gene>
    <name evidence="1" type="ORF">WKV53_14175</name>
</gene>
<sequence length="129" mass="15218">MPRRPIHRWKSFWLGILIIELLYFDWPDSKRIVIDIRAGDRTCLLEHHTRVTRFVPGWPVREDGLHYSRRTPGGPNDVPAICIERHLPCYQLHDLTAFIPLWTIFLITRSCRMKRHAATDDSTLTETSE</sequence>
<proteinExistence type="predicted"/>
<accession>A0ABU9AYE9</accession>
<dbReference type="Proteomes" id="UP001371305">
    <property type="component" value="Unassembled WGS sequence"/>
</dbReference>
<dbReference type="RefSeq" id="WP_341405315.1">
    <property type="nucleotide sequence ID" value="NZ_JBBUKT010000005.1"/>
</dbReference>
<evidence type="ECO:0000313" key="1">
    <source>
        <dbReference type="EMBL" id="MEK7951660.1"/>
    </source>
</evidence>
<dbReference type="EMBL" id="JBBUKT010000005">
    <property type="protein sequence ID" value="MEK7951660.1"/>
    <property type="molecule type" value="Genomic_DNA"/>
</dbReference>
<reference evidence="1 2" key="1">
    <citation type="submission" date="2024-04" db="EMBL/GenBank/DDBJ databases">
        <title>Luteolibacter sp. isolated from soil.</title>
        <authorList>
            <person name="An J."/>
        </authorList>
    </citation>
    <scope>NUCLEOTIDE SEQUENCE [LARGE SCALE GENOMIC DNA]</scope>
    <source>
        <strain evidence="1 2">Y139</strain>
    </source>
</reference>